<reference evidence="5 6" key="1">
    <citation type="journal article" date="2024" name="BMC Genomics">
        <title>De novo assembly and annotation of Popillia japonica's genome with initial clues to its potential as an invasive pest.</title>
        <authorList>
            <person name="Cucini C."/>
            <person name="Boschi S."/>
            <person name="Funari R."/>
            <person name="Cardaioli E."/>
            <person name="Iannotti N."/>
            <person name="Marturano G."/>
            <person name="Paoli F."/>
            <person name="Bruttini M."/>
            <person name="Carapelli A."/>
            <person name="Frati F."/>
            <person name="Nardi F."/>
        </authorList>
    </citation>
    <scope>NUCLEOTIDE SEQUENCE [LARGE SCALE GENOMIC DNA]</scope>
    <source>
        <strain evidence="5">DMR45628</strain>
    </source>
</reference>
<evidence type="ECO:0000313" key="6">
    <source>
        <dbReference type="Proteomes" id="UP001458880"/>
    </source>
</evidence>
<sequence length="563" mass="63673">MEMRKSVQSITHGNVEGLTFDNVDPVVGLGERYFATMNQYKDKLHQVDALTGITETKGSVRSRAIKVAIELRNRGVHQNHVVVISSKTHLDQTVALLACLFVGAIVAPLHADLPYDDTKRLMGILQPKVAFCGQRSARLYQRVFKEKSIKCLIFRFGGDGKDFLEFDKCLENREDSNFTPAETKEPKKAAAFVIATHGTERDPQLVAISHYAILMRYLPMLSMCTKAEKLLTFFPLSWITQVLVCCMCFETQAKIIYAGQFTERSACKFIHDLRIEVVFLDGSFATKVVKNAPIQDFDLSCLKREHSRESQSSAAIALSNQERYLYLQRAYTSTEDPLHPPRGPVPVDKWGELLVKTPGMMLGYFGDQQASNKVFSRGYFRTGDIAQCDSDGFIYLRGRISDDIKRDGHIFSSCEIEDIIRLHPAVDEAAVFATNNEIIACIVKTPGQELNATTIKEAAVFATNNEIIACIVKTPGQELNATTIKEFLCDMLPPYKQPEKVTFYEFFPKTLHGQVKKYILKDNIIKLIRDESHGQVKKYILKDNIIKLIRDESFYHSEHVEDV</sequence>
<dbReference type="PANTHER" id="PTHR24096">
    <property type="entry name" value="LONG-CHAIN-FATTY-ACID--COA LIGASE"/>
    <property type="match status" value="1"/>
</dbReference>
<protein>
    <submittedName>
        <fullName evidence="5">AMP-binding enzyme</fullName>
    </submittedName>
</protein>
<feature type="domain" description="AMP-dependent synthetase/ligase" evidence="3">
    <location>
        <begin position="37"/>
        <end position="302"/>
    </location>
</feature>
<dbReference type="EMBL" id="JASPKY010000222">
    <property type="protein sequence ID" value="KAK9719209.1"/>
    <property type="molecule type" value="Genomic_DNA"/>
</dbReference>
<dbReference type="InterPro" id="IPR042099">
    <property type="entry name" value="ANL_N_sf"/>
</dbReference>
<dbReference type="Proteomes" id="UP001458880">
    <property type="component" value="Unassembled WGS sequence"/>
</dbReference>
<dbReference type="InterPro" id="IPR025110">
    <property type="entry name" value="AMP-bd_C"/>
</dbReference>
<dbReference type="SUPFAM" id="SSF56801">
    <property type="entry name" value="Acetyl-CoA synthetase-like"/>
    <property type="match status" value="1"/>
</dbReference>
<dbReference type="InterPro" id="IPR000873">
    <property type="entry name" value="AMP-dep_synth/lig_dom"/>
</dbReference>
<evidence type="ECO:0000259" key="3">
    <source>
        <dbReference type="Pfam" id="PF00501"/>
    </source>
</evidence>
<evidence type="ECO:0000313" key="5">
    <source>
        <dbReference type="EMBL" id="KAK9719209.1"/>
    </source>
</evidence>
<evidence type="ECO:0000256" key="2">
    <source>
        <dbReference type="ARBA" id="ARBA00023140"/>
    </source>
</evidence>
<dbReference type="Gene3D" id="3.40.50.12780">
    <property type="entry name" value="N-terminal domain of ligase-like"/>
    <property type="match status" value="1"/>
</dbReference>
<dbReference type="AlphaFoldDB" id="A0AAW1KK08"/>
<dbReference type="Gene3D" id="3.30.300.30">
    <property type="match status" value="1"/>
</dbReference>
<dbReference type="Pfam" id="PF13193">
    <property type="entry name" value="AMP-binding_C"/>
    <property type="match status" value="1"/>
</dbReference>
<gene>
    <name evidence="5" type="ORF">QE152_g22823</name>
</gene>
<dbReference type="InterPro" id="IPR045851">
    <property type="entry name" value="AMP-bd_C_sf"/>
</dbReference>
<keyword evidence="6" id="KW-1185">Reference proteome</keyword>
<keyword evidence="2" id="KW-0576">Peroxisome</keyword>
<accession>A0AAW1KK08</accession>
<evidence type="ECO:0000259" key="4">
    <source>
        <dbReference type="Pfam" id="PF13193"/>
    </source>
</evidence>
<organism evidence="5 6">
    <name type="scientific">Popillia japonica</name>
    <name type="common">Japanese beetle</name>
    <dbReference type="NCBI Taxonomy" id="7064"/>
    <lineage>
        <taxon>Eukaryota</taxon>
        <taxon>Metazoa</taxon>
        <taxon>Ecdysozoa</taxon>
        <taxon>Arthropoda</taxon>
        <taxon>Hexapoda</taxon>
        <taxon>Insecta</taxon>
        <taxon>Pterygota</taxon>
        <taxon>Neoptera</taxon>
        <taxon>Endopterygota</taxon>
        <taxon>Coleoptera</taxon>
        <taxon>Polyphaga</taxon>
        <taxon>Scarabaeiformia</taxon>
        <taxon>Scarabaeidae</taxon>
        <taxon>Rutelinae</taxon>
        <taxon>Popillia</taxon>
    </lineage>
</organism>
<dbReference type="Pfam" id="PF00501">
    <property type="entry name" value="AMP-binding"/>
    <property type="match status" value="1"/>
</dbReference>
<evidence type="ECO:0000256" key="1">
    <source>
        <dbReference type="ARBA" id="ARBA00004275"/>
    </source>
</evidence>
<feature type="domain" description="AMP-binding enzyme C-terminal" evidence="4">
    <location>
        <begin position="454"/>
        <end position="513"/>
    </location>
</feature>
<dbReference type="GO" id="GO:0005777">
    <property type="term" value="C:peroxisome"/>
    <property type="evidence" value="ECO:0007669"/>
    <property type="project" value="UniProtKB-SubCell"/>
</dbReference>
<proteinExistence type="predicted"/>
<comment type="subcellular location">
    <subcellularLocation>
        <location evidence="1">Peroxisome</location>
    </subcellularLocation>
</comment>
<dbReference type="GO" id="GO:0016405">
    <property type="term" value="F:CoA-ligase activity"/>
    <property type="evidence" value="ECO:0007669"/>
    <property type="project" value="TreeGrafter"/>
</dbReference>
<name>A0AAW1KK08_POPJA</name>
<comment type="caution">
    <text evidence="5">The sequence shown here is derived from an EMBL/GenBank/DDBJ whole genome shotgun (WGS) entry which is preliminary data.</text>
</comment>